<gene>
    <name evidence="1" type="ORF">EAS61_36845</name>
</gene>
<protein>
    <recommendedName>
        <fullName evidence="3">Restriction endonuclease type IV Mrr domain-containing protein</fullName>
    </recommendedName>
</protein>
<comment type="caution">
    <text evidence="1">The sequence shown here is derived from an EMBL/GenBank/DDBJ whole genome shotgun (WGS) entry which is preliminary data.</text>
</comment>
<name>A0A4V1KUQ0_9BRAD</name>
<dbReference type="EMBL" id="RKMK01000061">
    <property type="protein sequence ID" value="RXG85156.1"/>
    <property type="molecule type" value="Genomic_DNA"/>
</dbReference>
<sequence>MKVSATTVRYIKLGAGGRWENSLDRAELHFGYGSVTHELAREGNRAKIITHLIALGRSPQAAARDAQEVADFYDLDETCLWITFARDHLWWTFAEPKVTWVKPDPARAGERFRKAIGGWRNTDVNGTPLKINSRSTKLTKVASYRRTICAVKAHDYLLRRINGIEEPIAAKASQIRTALIEVTIEALRLLHWADFETLVDIIFARSGWNRVSMLGGTKKLVDLELEHPVINERAAVQVKSAANQKTLDAYIRRTDAAEQFDRFFFICHSPKGALSAPDDRADIHVWTGRELGATIMRLGLHDWVMERLA</sequence>
<accession>A0A4V1KUQ0</accession>
<dbReference type="AlphaFoldDB" id="A0A4V1KUQ0"/>
<proteinExistence type="predicted"/>
<dbReference type="RefSeq" id="WP_128957112.1">
    <property type="nucleotide sequence ID" value="NZ_RKMK01000061.1"/>
</dbReference>
<reference evidence="1 2" key="1">
    <citation type="submission" date="2018-11" db="EMBL/GenBank/DDBJ databases">
        <title>Bradyrhizobium sp. nov., isolated from effective nodules of peanut in China.</title>
        <authorList>
            <person name="Li Y."/>
        </authorList>
    </citation>
    <scope>NUCLEOTIDE SEQUENCE [LARGE SCALE GENOMIC DNA]</scope>
    <source>
        <strain evidence="1 2">CCBAU 51770</strain>
    </source>
</reference>
<evidence type="ECO:0000313" key="1">
    <source>
        <dbReference type="EMBL" id="RXG85156.1"/>
    </source>
</evidence>
<evidence type="ECO:0008006" key="3">
    <source>
        <dbReference type="Google" id="ProtNLM"/>
    </source>
</evidence>
<organism evidence="1 2">
    <name type="scientific">Bradyrhizobium zhanjiangense</name>
    <dbReference type="NCBI Taxonomy" id="1325107"/>
    <lineage>
        <taxon>Bacteria</taxon>
        <taxon>Pseudomonadati</taxon>
        <taxon>Pseudomonadota</taxon>
        <taxon>Alphaproteobacteria</taxon>
        <taxon>Hyphomicrobiales</taxon>
        <taxon>Nitrobacteraceae</taxon>
        <taxon>Bradyrhizobium</taxon>
    </lineage>
</organism>
<evidence type="ECO:0000313" key="2">
    <source>
        <dbReference type="Proteomes" id="UP000290174"/>
    </source>
</evidence>
<dbReference type="Proteomes" id="UP000290174">
    <property type="component" value="Unassembled WGS sequence"/>
</dbReference>